<dbReference type="EMBL" id="JACIDA010000001">
    <property type="protein sequence ID" value="MBB3870982.1"/>
    <property type="molecule type" value="Genomic_DNA"/>
</dbReference>
<evidence type="ECO:0008006" key="3">
    <source>
        <dbReference type="Google" id="ProtNLM"/>
    </source>
</evidence>
<evidence type="ECO:0000313" key="1">
    <source>
        <dbReference type="EMBL" id="MBB3870982.1"/>
    </source>
</evidence>
<dbReference type="InterPro" id="IPR021070">
    <property type="entry name" value="Killing_trait_RebB"/>
</dbReference>
<comment type="caution">
    <text evidence="1">The sequence shown here is derived from an EMBL/GenBank/DDBJ whole genome shotgun (WGS) entry which is preliminary data.</text>
</comment>
<name>A0A7W6A3D6_9CAUL</name>
<proteinExistence type="predicted"/>
<dbReference type="AlphaFoldDB" id="A0A7W6A3D6"/>
<evidence type="ECO:0000313" key="2">
    <source>
        <dbReference type="Proteomes" id="UP000532936"/>
    </source>
</evidence>
<sequence length="111" mass="11534">MAYPTAVNSQITDAVTQQNLMVLGAASTIAMGSIYQSAAHSTAIVFENAVQAQRQASICAQAATNQGVMQVYEMGSMVSAIATTRIAARPPTPSPLENALVLLIAAKLLNL</sequence>
<dbReference type="RefSeq" id="WP_183195248.1">
    <property type="nucleotide sequence ID" value="NZ_JACIDA010000001.1"/>
</dbReference>
<reference evidence="1 2" key="1">
    <citation type="submission" date="2020-08" db="EMBL/GenBank/DDBJ databases">
        <title>Genomic Encyclopedia of Type Strains, Phase IV (KMG-IV): sequencing the most valuable type-strain genomes for metagenomic binning, comparative biology and taxonomic classification.</title>
        <authorList>
            <person name="Goeker M."/>
        </authorList>
    </citation>
    <scope>NUCLEOTIDE SEQUENCE [LARGE SCALE GENOMIC DNA]</scope>
    <source>
        <strain evidence="1 2">DSM 14878</strain>
    </source>
</reference>
<accession>A0A7W6A3D6</accession>
<dbReference type="Pfam" id="PF11747">
    <property type="entry name" value="RebB"/>
    <property type="match status" value="1"/>
</dbReference>
<protein>
    <recommendedName>
        <fullName evidence="3">RebB like protein</fullName>
    </recommendedName>
</protein>
<dbReference type="Proteomes" id="UP000532936">
    <property type="component" value="Unassembled WGS sequence"/>
</dbReference>
<organism evidence="1 2">
    <name type="scientific">Brevundimonas mediterranea</name>
    <dbReference type="NCBI Taxonomy" id="74329"/>
    <lineage>
        <taxon>Bacteria</taxon>
        <taxon>Pseudomonadati</taxon>
        <taxon>Pseudomonadota</taxon>
        <taxon>Alphaproteobacteria</taxon>
        <taxon>Caulobacterales</taxon>
        <taxon>Caulobacteraceae</taxon>
        <taxon>Brevundimonas</taxon>
    </lineage>
</organism>
<gene>
    <name evidence="1" type="ORF">GGR11_000496</name>
</gene>